<sequence length="107" mass="12521">MKKLILIITLLLTSIAFAETKQYNFWWEQLPAVCSTSDEIGRWAKDKNFMPLNYSYGRHGGKPDGKIVYTIVYWMNDKGETFASVHTPEKKDQMCILFRTFDLTMNE</sequence>
<organism evidence="1">
    <name type="scientific">marine metagenome</name>
    <dbReference type="NCBI Taxonomy" id="408172"/>
    <lineage>
        <taxon>unclassified sequences</taxon>
        <taxon>metagenomes</taxon>
        <taxon>ecological metagenomes</taxon>
    </lineage>
</organism>
<protein>
    <submittedName>
        <fullName evidence="1">Uncharacterized protein</fullName>
    </submittedName>
</protein>
<name>A0A382WM76_9ZZZZ</name>
<feature type="non-terminal residue" evidence="1">
    <location>
        <position position="107"/>
    </location>
</feature>
<evidence type="ECO:0000313" key="1">
    <source>
        <dbReference type="EMBL" id="SVD59769.1"/>
    </source>
</evidence>
<accession>A0A382WM76</accession>
<reference evidence="1" key="1">
    <citation type="submission" date="2018-05" db="EMBL/GenBank/DDBJ databases">
        <authorList>
            <person name="Lanie J.A."/>
            <person name="Ng W.-L."/>
            <person name="Kazmierczak K.M."/>
            <person name="Andrzejewski T.M."/>
            <person name="Davidsen T.M."/>
            <person name="Wayne K.J."/>
            <person name="Tettelin H."/>
            <person name="Glass J.I."/>
            <person name="Rusch D."/>
            <person name="Podicherti R."/>
            <person name="Tsui H.-C.T."/>
            <person name="Winkler M.E."/>
        </authorList>
    </citation>
    <scope>NUCLEOTIDE SEQUENCE</scope>
</reference>
<dbReference type="EMBL" id="UINC01160883">
    <property type="protein sequence ID" value="SVD59769.1"/>
    <property type="molecule type" value="Genomic_DNA"/>
</dbReference>
<dbReference type="AlphaFoldDB" id="A0A382WM76"/>
<gene>
    <name evidence="1" type="ORF">METZ01_LOCUS412623</name>
</gene>
<proteinExistence type="predicted"/>